<feature type="transmembrane region" description="Helical" evidence="1">
    <location>
        <begin position="126"/>
        <end position="147"/>
    </location>
</feature>
<keyword evidence="1" id="KW-0812">Transmembrane</keyword>
<proteinExistence type="predicted"/>
<dbReference type="RefSeq" id="WP_058949711.1">
    <property type="nucleotide sequence ID" value="NZ_BBXV01000013.1"/>
</dbReference>
<keyword evidence="1" id="KW-0472">Membrane</keyword>
<evidence type="ECO:0000313" key="3">
    <source>
        <dbReference type="Proteomes" id="UP000052946"/>
    </source>
</evidence>
<dbReference type="OrthoDB" id="2591789at2"/>
<keyword evidence="1" id="KW-1133">Transmembrane helix</keyword>
<feature type="transmembrane region" description="Helical" evidence="1">
    <location>
        <begin position="59"/>
        <end position="74"/>
    </location>
</feature>
<comment type="caution">
    <text evidence="2">The sequence shown here is derived from an EMBL/GenBank/DDBJ whole genome shotgun (WGS) entry which is preliminary data.</text>
</comment>
<gene>
    <name evidence="2" type="ORF">OPHB3_1171</name>
</gene>
<feature type="transmembrane region" description="Helical" evidence="1">
    <location>
        <begin position="94"/>
        <end position="114"/>
    </location>
</feature>
<evidence type="ECO:0000256" key="1">
    <source>
        <dbReference type="SAM" id="Phobius"/>
    </source>
</evidence>
<organism evidence="2 3">
    <name type="scientific">Oceanobacillus picturae</name>
    <dbReference type="NCBI Taxonomy" id="171693"/>
    <lineage>
        <taxon>Bacteria</taxon>
        <taxon>Bacillati</taxon>
        <taxon>Bacillota</taxon>
        <taxon>Bacilli</taxon>
        <taxon>Bacillales</taxon>
        <taxon>Bacillaceae</taxon>
        <taxon>Oceanobacillus</taxon>
    </lineage>
</organism>
<reference evidence="3" key="1">
    <citation type="submission" date="2015-07" db="EMBL/GenBank/DDBJ databases">
        <title>Draft Genome Sequence of Oceanobacillus picturae Heshi-B3 that Was Isolated from Fermented Rice Bran with Aging Salted Mackerel, Which Was Named Heshiko as Traditional Fermented Seafood in Japan.</title>
        <authorList>
            <person name="Akuzawa S."/>
            <person name="Nakagawa J."/>
            <person name="Kanekatsu T."/>
            <person name="Kanesaki Y."/>
            <person name="Suzuki T."/>
        </authorList>
    </citation>
    <scope>NUCLEOTIDE SEQUENCE [LARGE SCALE GENOMIC DNA]</scope>
    <source>
        <strain evidence="3">Heshi-B3</strain>
    </source>
</reference>
<protein>
    <submittedName>
        <fullName evidence="2">Uncharacterized protein</fullName>
    </submittedName>
</protein>
<dbReference type="Proteomes" id="UP000052946">
    <property type="component" value="Unassembled WGS sequence"/>
</dbReference>
<sequence>MSEEQLYNKILEVKEQLHNLQHTYWEMTTSFDTWRFWFLLGSMIIALIILYFTVDRKRLFELTFFGFTIHVLWANTDQILTSLNYFSYPHSLTYLLPTGLTSTTVLFPIVYMLVYQYCLKKGKNFFLYTIVLNLLFAFGMGPLYVYLGFLDMNKGMNYGFLYLIDVVVVFIAFAFTKFFKMMKQDWKAKQ</sequence>
<reference evidence="2 3" key="2">
    <citation type="journal article" date="2016" name="Genome Announc.">
        <title>Draft Genome Sequence of Oceanobacillus picturae Heshi-B3, Isolated from Fermented Rice Bran in a Traditional Japanese Seafood Dish.</title>
        <authorList>
            <person name="Akuzawa S."/>
            <person name="Nagaoka J."/>
            <person name="Kanekatsu M."/>
            <person name="Kanesaki Y."/>
            <person name="Suzuki T."/>
        </authorList>
    </citation>
    <scope>NUCLEOTIDE SEQUENCE [LARGE SCALE GENOMIC DNA]</scope>
    <source>
        <strain evidence="2 3">Heshi-B3</strain>
    </source>
</reference>
<feature type="transmembrane region" description="Helical" evidence="1">
    <location>
        <begin position="34"/>
        <end position="52"/>
    </location>
</feature>
<accession>A0A0U9H3P4</accession>
<feature type="transmembrane region" description="Helical" evidence="1">
    <location>
        <begin position="159"/>
        <end position="179"/>
    </location>
</feature>
<name>A0A0U9H3P4_9BACI</name>
<dbReference type="EMBL" id="BBXV01000013">
    <property type="protein sequence ID" value="GAQ17246.1"/>
    <property type="molecule type" value="Genomic_DNA"/>
</dbReference>
<dbReference type="AlphaFoldDB" id="A0A0U9H3P4"/>
<evidence type="ECO:0000313" key="2">
    <source>
        <dbReference type="EMBL" id="GAQ17246.1"/>
    </source>
</evidence>